<keyword evidence="2" id="KW-1185">Reference proteome</keyword>
<dbReference type="RefSeq" id="WP_114044407.1">
    <property type="nucleotide sequence ID" value="NZ_CP025198.1"/>
</dbReference>
<proteinExistence type="predicted"/>
<accession>A0A344USZ5</accession>
<name>A0A344USZ5_9ACTN</name>
<dbReference type="OrthoDB" id="3732865at2"/>
<sequence length="136" mass="14726">MAKSSAASTSKSSPGARVRLITAAVAAGLPVARDLWSLINKDDRAAKAVRDTWTKARHGVDTRTPLGHAEATLDAVVEFAKGSDHPDARRWLSASDEIRSRLALVKMQKGRDRRIAIKEVRKRSETLLGTVIDATA</sequence>
<dbReference type="Proteomes" id="UP000251995">
    <property type="component" value="Chromosome"/>
</dbReference>
<organism evidence="1 2">
    <name type="scientific">Acidipropionibacterium virtanenii</name>
    <dbReference type="NCBI Taxonomy" id="2057246"/>
    <lineage>
        <taxon>Bacteria</taxon>
        <taxon>Bacillati</taxon>
        <taxon>Actinomycetota</taxon>
        <taxon>Actinomycetes</taxon>
        <taxon>Propionibacteriales</taxon>
        <taxon>Propionibacteriaceae</taxon>
        <taxon>Acidipropionibacterium</taxon>
    </lineage>
</organism>
<gene>
    <name evidence="1" type="ORF">JS278_01217</name>
</gene>
<reference evidence="1 2" key="1">
    <citation type="submission" date="2017-12" db="EMBL/GenBank/DDBJ databases">
        <title>The whole genome sequence of the Acidipropionibacterium virtanenii sp. nov. type strain JS278.</title>
        <authorList>
            <person name="Laine P."/>
            <person name="Deptula P."/>
            <person name="Varmanen P."/>
            <person name="Auvinen P."/>
        </authorList>
    </citation>
    <scope>NUCLEOTIDE SEQUENCE [LARGE SCALE GENOMIC DNA]</scope>
    <source>
        <strain evidence="1 2">JS278</strain>
    </source>
</reference>
<dbReference type="KEGG" id="acij:JS278_01217"/>
<dbReference type="EMBL" id="CP025198">
    <property type="protein sequence ID" value="AXE38393.1"/>
    <property type="molecule type" value="Genomic_DNA"/>
</dbReference>
<dbReference type="AlphaFoldDB" id="A0A344USZ5"/>
<evidence type="ECO:0000313" key="1">
    <source>
        <dbReference type="EMBL" id="AXE38393.1"/>
    </source>
</evidence>
<protein>
    <submittedName>
        <fullName evidence="1">Uncharacterized protein</fullName>
    </submittedName>
</protein>
<evidence type="ECO:0000313" key="2">
    <source>
        <dbReference type="Proteomes" id="UP000251995"/>
    </source>
</evidence>